<gene>
    <name evidence="2" type="ORF">PVK06_042782</name>
</gene>
<dbReference type="Gene3D" id="3.30.420.10">
    <property type="entry name" value="Ribonuclease H-like superfamily/Ribonuclease H"/>
    <property type="match status" value="1"/>
</dbReference>
<evidence type="ECO:0000313" key="3">
    <source>
        <dbReference type="Proteomes" id="UP001358586"/>
    </source>
</evidence>
<dbReference type="Pfam" id="PF13456">
    <property type="entry name" value="RVT_3"/>
    <property type="match status" value="1"/>
</dbReference>
<dbReference type="PANTHER" id="PTHR47074:SF61">
    <property type="entry name" value="RNASE H TYPE-1 DOMAIN-CONTAINING PROTEIN"/>
    <property type="match status" value="1"/>
</dbReference>
<dbReference type="InterPro" id="IPR002156">
    <property type="entry name" value="RNaseH_domain"/>
</dbReference>
<organism evidence="2 3">
    <name type="scientific">Gossypium arboreum</name>
    <name type="common">Tree cotton</name>
    <name type="synonym">Gossypium nanking</name>
    <dbReference type="NCBI Taxonomy" id="29729"/>
    <lineage>
        <taxon>Eukaryota</taxon>
        <taxon>Viridiplantae</taxon>
        <taxon>Streptophyta</taxon>
        <taxon>Embryophyta</taxon>
        <taxon>Tracheophyta</taxon>
        <taxon>Spermatophyta</taxon>
        <taxon>Magnoliopsida</taxon>
        <taxon>eudicotyledons</taxon>
        <taxon>Gunneridae</taxon>
        <taxon>Pentapetalae</taxon>
        <taxon>rosids</taxon>
        <taxon>malvids</taxon>
        <taxon>Malvales</taxon>
        <taxon>Malvaceae</taxon>
        <taxon>Malvoideae</taxon>
        <taxon>Gossypium</taxon>
    </lineage>
</organism>
<dbReference type="Proteomes" id="UP001358586">
    <property type="component" value="Chromosome 12"/>
</dbReference>
<proteinExistence type="predicted"/>
<keyword evidence="3" id="KW-1185">Reference proteome</keyword>
<protein>
    <recommendedName>
        <fullName evidence="1">RNase H type-1 domain-containing protein</fullName>
    </recommendedName>
</protein>
<dbReference type="InterPro" id="IPR036397">
    <property type="entry name" value="RNaseH_sf"/>
</dbReference>
<sequence length="257" mass="29012">MATFREVLEECQLIDVGYTGACDINGSRGNVFKPTRGLQQDAINFRLSTAINSMRDFKSGLPGCLSSLPLVNVAFSIVHFGPYGEIETKEYMKRELLMERKLQTSSVSTLLNLLVSKKISIVVRNAEGKIILSCSEIYNGITSIFAAEGIAYWKAVQIGAENGWQSIIFEGDSLAIIKKCNTKGQDRSLVGAYIYDIQQKINGYNNIRFKHTLRSAKTLAHILATETLKRQNEIYLEMKVLEYTKKQKRFDWMCEPD</sequence>
<dbReference type="PANTHER" id="PTHR47074">
    <property type="entry name" value="BNAC02G40300D PROTEIN"/>
    <property type="match status" value="1"/>
</dbReference>
<evidence type="ECO:0000313" key="2">
    <source>
        <dbReference type="EMBL" id="KAK5774920.1"/>
    </source>
</evidence>
<dbReference type="CDD" id="cd06222">
    <property type="entry name" value="RNase_H_like"/>
    <property type="match status" value="1"/>
</dbReference>
<dbReference type="InterPro" id="IPR044730">
    <property type="entry name" value="RNase_H-like_dom_plant"/>
</dbReference>
<dbReference type="EMBL" id="JARKNE010000012">
    <property type="protein sequence ID" value="KAK5774920.1"/>
    <property type="molecule type" value="Genomic_DNA"/>
</dbReference>
<feature type="domain" description="RNase H type-1" evidence="1">
    <location>
        <begin position="119"/>
        <end position="226"/>
    </location>
</feature>
<accession>A0ABR0MNH9</accession>
<evidence type="ECO:0000259" key="1">
    <source>
        <dbReference type="Pfam" id="PF13456"/>
    </source>
</evidence>
<reference evidence="2 3" key="1">
    <citation type="submission" date="2023-03" db="EMBL/GenBank/DDBJ databases">
        <title>WGS of Gossypium arboreum.</title>
        <authorList>
            <person name="Yu D."/>
        </authorList>
    </citation>
    <scope>NUCLEOTIDE SEQUENCE [LARGE SCALE GENOMIC DNA]</scope>
    <source>
        <tissue evidence="2">Leaf</tissue>
    </source>
</reference>
<dbReference type="InterPro" id="IPR052929">
    <property type="entry name" value="RNase_H-like_EbsB-rel"/>
</dbReference>
<comment type="caution">
    <text evidence="2">The sequence shown here is derived from an EMBL/GenBank/DDBJ whole genome shotgun (WGS) entry which is preliminary data.</text>
</comment>
<name>A0ABR0MNH9_GOSAR</name>